<dbReference type="Gene3D" id="3.30.1520.10">
    <property type="entry name" value="Phox-like domain"/>
    <property type="match status" value="1"/>
</dbReference>
<keyword evidence="1" id="KW-1133">Transmembrane helix</keyword>
<accession>A0AAD2ECL6</accession>
<keyword evidence="4" id="KW-1185">Reference proteome</keyword>
<dbReference type="GO" id="GO:0035091">
    <property type="term" value="F:phosphatidylinositol binding"/>
    <property type="evidence" value="ECO:0007669"/>
    <property type="project" value="InterPro"/>
</dbReference>
<dbReference type="Proteomes" id="UP000834106">
    <property type="component" value="Chromosome 23"/>
</dbReference>
<reference evidence="3" key="1">
    <citation type="submission" date="2023-05" db="EMBL/GenBank/DDBJ databases">
        <authorList>
            <person name="Huff M."/>
        </authorList>
    </citation>
    <scope>NUCLEOTIDE SEQUENCE</scope>
</reference>
<evidence type="ECO:0000259" key="2">
    <source>
        <dbReference type="PROSITE" id="PS50195"/>
    </source>
</evidence>
<gene>
    <name evidence="3" type="ORF">FPE_LOCUS34357</name>
</gene>
<organism evidence="3 4">
    <name type="scientific">Fraxinus pennsylvanica</name>
    <dbReference type="NCBI Taxonomy" id="56036"/>
    <lineage>
        <taxon>Eukaryota</taxon>
        <taxon>Viridiplantae</taxon>
        <taxon>Streptophyta</taxon>
        <taxon>Embryophyta</taxon>
        <taxon>Tracheophyta</taxon>
        <taxon>Spermatophyta</taxon>
        <taxon>Magnoliopsida</taxon>
        <taxon>eudicotyledons</taxon>
        <taxon>Gunneridae</taxon>
        <taxon>Pentapetalae</taxon>
        <taxon>asterids</taxon>
        <taxon>lamiids</taxon>
        <taxon>Lamiales</taxon>
        <taxon>Oleaceae</taxon>
        <taxon>Oleeae</taxon>
        <taxon>Fraxinus</taxon>
    </lineage>
</organism>
<dbReference type="AlphaFoldDB" id="A0AAD2ECL6"/>
<name>A0AAD2ECL6_9LAMI</name>
<dbReference type="InterPro" id="IPR044588">
    <property type="entry name" value="EREX-like"/>
</dbReference>
<protein>
    <recommendedName>
        <fullName evidence="2">PX domain-containing protein</fullName>
    </recommendedName>
</protein>
<keyword evidence="1" id="KW-0472">Membrane</keyword>
<sequence length="243" mass="28307">MKESNPESTCLWNLLLWWRRRQDPDSRLDYSILDMGFADPSLLLEYHDNSAGSSISAIEKNKIDRGIRNDSPPKHRYDGTSPLPLGMDWRPSPLNWDERNTLWPHDFRTGWSYCVMVPSWTILSSPHGSDPVAFYRVEVGLQSPEGVTTSRGILRRFSDFLKLFSDLKRAYPMKKLPPVPPKGLLRMKRKELQEEVNMFPFPFSVVMLLMILCDVFLHLQIFPSKSYYIYVSIQRSAITLIFF</sequence>
<dbReference type="GO" id="GO:0015031">
    <property type="term" value="P:protein transport"/>
    <property type="evidence" value="ECO:0007669"/>
    <property type="project" value="InterPro"/>
</dbReference>
<feature type="domain" description="PX" evidence="2">
    <location>
        <begin position="113"/>
        <end position="243"/>
    </location>
</feature>
<keyword evidence="1" id="KW-0812">Transmembrane</keyword>
<dbReference type="Pfam" id="PF00787">
    <property type="entry name" value="PX"/>
    <property type="match status" value="1"/>
</dbReference>
<dbReference type="PANTHER" id="PTHR46856">
    <property type="entry name" value="PX DOMAIN-CONTAINING PROTEIN EREL1-RELATED"/>
    <property type="match status" value="1"/>
</dbReference>
<dbReference type="PANTHER" id="PTHR46856:SF1">
    <property type="entry name" value="PX DOMAIN-CONTAINING PROTEIN EREL1-RELATED"/>
    <property type="match status" value="1"/>
</dbReference>
<feature type="transmembrane region" description="Helical" evidence="1">
    <location>
        <begin position="196"/>
        <end position="217"/>
    </location>
</feature>
<dbReference type="InterPro" id="IPR036871">
    <property type="entry name" value="PX_dom_sf"/>
</dbReference>
<dbReference type="SUPFAM" id="SSF64268">
    <property type="entry name" value="PX domain"/>
    <property type="match status" value="1"/>
</dbReference>
<evidence type="ECO:0000313" key="4">
    <source>
        <dbReference type="Proteomes" id="UP000834106"/>
    </source>
</evidence>
<dbReference type="GO" id="GO:0016020">
    <property type="term" value="C:membrane"/>
    <property type="evidence" value="ECO:0007669"/>
    <property type="project" value="UniProtKB-ARBA"/>
</dbReference>
<proteinExistence type="predicted"/>
<dbReference type="InterPro" id="IPR001683">
    <property type="entry name" value="PX_dom"/>
</dbReference>
<dbReference type="GO" id="GO:0005768">
    <property type="term" value="C:endosome"/>
    <property type="evidence" value="ECO:0007669"/>
    <property type="project" value="UniProtKB-ARBA"/>
</dbReference>
<dbReference type="PROSITE" id="PS50195">
    <property type="entry name" value="PX"/>
    <property type="match status" value="1"/>
</dbReference>
<evidence type="ECO:0000313" key="3">
    <source>
        <dbReference type="EMBL" id="CAI9786927.1"/>
    </source>
</evidence>
<evidence type="ECO:0000256" key="1">
    <source>
        <dbReference type="SAM" id="Phobius"/>
    </source>
</evidence>
<dbReference type="EMBL" id="OU503058">
    <property type="protein sequence ID" value="CAI9786927.1"/>
    <property type="molecule type" value="Genomic_DNA"/>
</dbReference>